<dbReference type="Gramene" id="EME31292">
    <property type="protein sequence ID" value="EME31292"/>
    <property type="gene ID" value="Gasu_15310"/>
</dbReference>
<dbReference type="Proteomes" id="UP000030680">
    <property type="component" value="Unassembled WGS sequence"/>
</dbReference>
<dbReference type="Pfam" id="PF17123">
    <property type="entry name" value="zf-RING_11"/>
    <property type="match status" value="1"/>
</dbReference>
<feature type="transmembrane region" description="Helical" evidence="7">
    <location>
        <begin position="453"/>
        <end position="475"/>
    </location>
</feature>
<keyword evidence="2 6" id="KW-0853">WD repeat</keyword>
<keyword evidence="4" id="KW-0539">Nucleus</keyword>
<dbReference type="AlphaFoldDB" id="M2XM66"/>
<evidence type="ECO:0000259" key="8">
    <source>
        <dbReference type="PROSITE" id="PS50089"/>
    </source>
</evidence>
<sequence>MNKLLLNPFESQTVPEVMTERISECYGNCLAFNRTGNLLAVGSLYGIVVIVDFDTYGPIVHLRGHEERILSLCWSYNSFSVLSCGKDRTVRLWYLPDQKELLCLQTRASPYHVEFHPKNPEYCIVDMSQQLPLLVRIEGLQGTKLVDELPEAVKIGVFEETEVEELRLKETAEESGRVDGEEIVRFDNAGSIFSFTFKGLQPLRVYSLPGKSLIRQVVMERRRKMFAVITQDRYIRLFDLESLFESFKETVSPVAQFTDIVGRSQWSCACFSGHSEYLLCGTKGSEHKILVWRIEDGQLEKTLEGPKESIVDLAWNPRRNTIVSCGGSGSLYVWTKDYTENWSAFAPEFTELEENEEYFEREDEFDFVDGILKDQADYAEDEEHPVDIISSLIDDLSDSPHDGNEFCMPVVIDVTNIVEETFHKMENIIGERGVDYVCGGIVCLDQSTMSSTVTAIAIAGSIILSLTFAVVIVIVKRRMEVSSRYAGTTGQNQSHSLRAPPLITYFISSTEKEGLFQKDIDQLCKEYIFEGVENIQRTEVTGLQSSEEKTVDGNTNEGFNMKVALCCICLEELELGSLVRTLPCNHTFHSKEICRWLCKRAICPYCRASFEYVASLPQHEETSELVSSDSQLDTSRTTNYIDTGFQRQSQDLCRQDNAVRSFIMIVP</sequence>
<keyword evidence="5" id="KW-0862">Zinc</keyword>
<gene>
    <name evidence="9" type="ORF">Gasu_15310</name>
</gene>
<proteinExistence type="predicted"/>
<evidence type="ECO:0000256" key="6">
    <source>
        <dbReference type="PROSITE-ProRule" id="PRU00221"/>
    </source>
</evidence>
<dbReference type="SUPFAM" id="SSF57850">
    <property type="entry name" value="RING/U-box"/>
    <property type="match status" value="1"/>
</dbReference>
<feature type="repeat" description="WD" evidence="6">
    <location>
        <begin position="303"/>
        <end position="334"/>
    </location>
</feature>
<dbReference type="SUPFAM" id="SSF50978">
    <property type="entry name" value="WD40 repeat-like"/>
    <property type="match status" value="1"/>
</dbReference>
<dbReference type="EMBL" id="KB454493">
    <property type="protein sequence ID" value="EME31292.1"/>
    <property type="molecule type" value="Genomic_DNA"/>
</dbReference>
<dbReference type="PANTHER" id="PTHR44040:SF1">
    <property type="entry name" value="RETINOBLASTOMA-BINDING PROTEIN 5"/>
    <property type="match status" value="1"/>
</dbReference>
<protein>
    <submittedName>
        <fullName evidence="9">Transducin family protein / WD-40 repeat family protein</fullName>
    </submittedName>
</protein>
<keyword evidence="7" id="KW-1133">Transmembrane helix</keyword>
<dbReference type="SMART" id="SM00320">
    <property type="entry name" value="WD40"/>
    <property type="match status" value="5"/>
</dbReference>
<dbReference type="Gene3D" id="3.30.40.10">
    <property type="entry name" value="Zinc/RING finger domain, C3HC4 (zinc finger)"/>
    <property type="match status" value="1"/>
</dbReference>
<comment type="subcellular location">
    <subcellularLocation>
        <location evidence="1">Nucleus</location>
    </subcellularLocation>
</comment>
<accession>M2XM66</accession>
<name>M2XM66_GALSU</name>
<dbReference type="KEGG" id="gsl:Gasu_15310"/>
<keyword evidence="7" id="KW-0812">Transmembrane</keyword>
<dbReference type="InterPro" id="IPR001841">
    <property type="entry name" value="Znf_RING"/>
</dbReference>
<reference evidence="10" key="1">
    <citation type="journal article" date="2013" name="Science">
        <title>Gene transfer from bacteria and archaea facilitated evolution of an extremophilic eukaryote.</title>
        <authorList>
            <person name="Schonknecht G."/>
            <person name="Chen W.H."/>
            <person name="Ternes C.M."/>
            <person name="Barbier G.G."/>
            <person name="Shrestha R.P."/>
            <person name="Stanke M."/>
            <person name="Brautigam A."/>
            <person name="Baker B.J."/>
            <person name="Banfield J.F."/>
            <person name="Garavito R.M."/>
            <person name="Carr K."/>
            <person name="Wilkerson C."/>
            <person name="Rensing S.A."/>
            <person name="Gagneul D."/>
            <person name="Dickenson N.E."/>
            <person name="Oesterhelt C."/>
            <person name="Lercher M.J."/>
            <person name="Weber A.P."/>
        </authorList>
    </citation>
    <scope>NUCLEOTIDE SEQUENCE [LARGE SCALE GENOMIC DNA]</scope>
    <source>
        <strain evidence="10">074W</strain>
    </source>
</reference>
<dbReference type="PROSITE" id="PS50089">
    <property type="entry name" value="ZF_RING_2"/>
    <property type="match status" value="1"/>
</dbReference>
<organism evidence="9 10">
    <name type="scientific">Galdieria sulphuraria</name>
    <name type="common">Red alga</name>
    <dbReference type="NCBI Taxonomy" id="130081"/>
    <lineage>
        <taxon>Eukaryota</taxon>
        <taxon>Rhodophyta</taxon>
        <taxon>Bangiophyceae</taxon>
        <taxon>Galdieriales</taxon>
        <taxon>Galdieriaceae</taxon>
        <taxon>Galdieria</taxon>
    </lineage>
</organism>
<dbReference type="InterPro" id="IPR037850">
    <property type="entry name" value="RBBP5/Swd1"/>
</dbReference>
<dbReference type="GeneID" id="17089951"/>
<evidence type="ECO:0000256" key="1">
    <source>
        <dbReference type="ARBA" id="ARBA00004123"/>
    </source>
</evidence>
<keyword evidence="3" id="KW-0677">Repeat</keyword>
<dbReference type="STRING" id="130081.M2XM66"/>
<evidence type="ECO:0000313" key="9">
    <source>
        <dbReference type="EMBL" id="EME31292.1"/>
    </source>
</evidence>
<dbReference type="InterPro" id="IPR013083">
    <property type="entry name" value="Znf_RING/FYVE/PHD"/>
</dbReference>
<dbReference type="InterPro" id="IPR015943">
    <property type="entry name" value="WD40/YVTN_repeat-like_dom_sf"/>
</dbReference>
<feature type="domain" description="RING-type" evidence="8">
    <location>
        <begin position="566"/>
        <end position="607"/>
    </location>
</feature>
<dbReference type="PROSITE" id="PS50294">
    <property type="entry name" value="WD_REPEATS_REGION"/>
    <property type="match status" value="1"/>
</dbReference>
<keyword evidence="5" id="KW-0479">Metal-binding</keyword>
<dbReference type="PANTHER" id="PTHR44040">
    <property type="entry name" value="RETINOBLASTOMA-BINDING PROTEIN 5"/>
    <property type="match status" value="1"/>
</dbReference>
<dbReference type="Gene3D" id="2.130.10.10">
    <property type="entry name" value="YVTN repeat-like/Quinoprotein amine dehydrogenase"/>
    <property type="match status" value="2"/>
</dbReference>
<keyword evidence="5" id="KW-0863">Zinc-finger</keyword>
<dbReference type="Pfam" id="PF00400">
    <property type="entry name" value="WD40"/>
    <property type="match status" value="2"/>
</dbReference>
<dbReference type="PROSITE" id="PS50082">
    <property type="entry name" value="WD_REPEATS_2"/>
    <property type="match status" value="2"/>
</dbReference>
<evidence type="ECO:0000313" key="10">
    <source>
        <dbReference type="Proteomes" id="UP000030680"/>
    </source>
</evidence>
<evidence type="ECO:0000256" key="7">
    <source>
        <dbReference type="SAM" id="Phobius"/>
    </source>
</evidence>
<evidence type="ECO:0000256" key="2">
    <source>
        <dbReference type="ARBA" id="ARBA00022574"/>
    </source>
</evidence>
<dbReference type="eggNOG" id="KOG1273">
    <property type="taxonomic scope" value="Eukaryota"/>
</dbReference>
<evidence type="ECO:0000256" key="4">
    <source>
        <dbReference type="ARBA" id="ARBA00023242"/>
    </source>
</evidence>
<keyword evidence="10" id="KW-1185">Reference proteome</keyword>
<dbReference type="RefSeq" id="XP_005707812.1">
    <property type="nucleotide sequence ID" value="XM_005707755.1"/>
</dbReference>
<dbReference type="InterPro" id="IPR001680">
    <property type="entry name" value="WD40_rpt"/>
</dbReference>
<dbReference type="InterPro" id="IPR036322">
    <property type="entry name" value="WD40_repeat_dom_sf"/>
</dbReference>
<keyword evidence="7" id="KW-0472">Membrane</keyword>
<evidence type="ECO:0000256" key="3">
    <source>
        <dbReference type="ARBA" id="ARBA00022737"/>
    </source>
</evidence>
<feature type="repeat" description="WD" evidence="6">
    <location>
        <begin position="62"/>
        <end position="93"/>
    </location>
</feature>
<dbReference type="OrthoDB" id="196858at2759"/>
<dbReference type="GO" id="GO:0008270">
    <property type="term" value="F:zinc ion binding"/>
    <property type="evidence" value="ECO:0007669"/>
    <property type="project" value="UniProtKB-KW"/>
</dbReference>
<dbReference type="GO" id="GO:0048188">
    <property type="term" value="C:Set1C/COMPASS complex"/>
    <property type="evidence" value="ECO:0007669"/>
    <property type="project" value="InterPro"/>
</dbReference>
<evidence type="ECO:0000256" key="5">
    <source>
        <dbReference type="PROSITE-ProRule" id="PRU00175"/>
    </source>
</evidence>